<evidence type="ECO:0000256" key="1">
    <source>
        <dbReference type="SAM" id="MobiDB-lite"/>
    </source>
</evidence>
<dbReference type="InterPro" id="IPR010985">
    <property type="entry name" value="Ribbon_hlx_hlx"/>
</dbReference>
<evidence type="ECO:0000313" key="2">
    <source>
        <dbReference type="EMBL" id="GAA0899245.1"/>
    </source>
</evidence>
<organism evidence="2 3">
    <name type="scientific">Pseudonocardia zijingensis</name>
    <dbReference type="NCBI Taxonomy" id="153376"/>
    <lineage>
        <taxon>Bacteria</taxon>
        <taxon>Bacillati</taxon>
        <taxon>Actinomycetota</taxon>
        <taxon>Actinomycetes</taxon>
        <taxon>Pseudonocardiales</taxon>
        <taxon>Pseudonocardiaceae</taxon>
        <taxon>Pseudonocardia</taxon>
    </lineage>
</organism>
<reference evidence="3" key="1">
    <citation type="journal article" date="2019" name="Int. J. Syst. Evol. Microbiol.">
        <title>The Global Catalogue of Microorganisms (GCM) 10K type strain sequencing project: providing services to taxonomists for standard genome sequencing and annotation.</title>
        <authorList>
            <consortium name="The Broad Institute Genomics Platform"/>
            <consortium name="The Broad Institute Genome Sequencing Center for Infectious Disease"/>
            <person name="Wu L."/>
            <person name="Ma J."/>
        </authorList>
    </citation>
    <scope>NUCLEOTIDE SEQUENCE [LARGE SCALE GENOMIC DNA]</scope>
    <source>
        <strain evidence="3">JCM 11117</strain>
    </source>
</reference>
<comment type="caution">
    <text evidence="2">The sequence shown here is derived from an EMBL/GenBank/DDBJ whole genome shotgun (WGS) entry which is preliminary data.</text>
</comment>
<dbReference type="EMBL" id="BAAAHP010000207">
    <property type="protein sequence ID" value="GAA0899245.1"/>
    <property type="molecule type" value="Genomic_DNA"/>
</dbReference>
<dbReference type="SUPFAM" id="SSF47598">
    <property type="entry name" value="Ribbon-helix-helix"/>
    <property type="match status" value="1"/>
</dbReference>
<proteinExistence type="predicted"/>
<accession>A0ABP3YRR4</accession>
<sequence>MRTTLDIDDGVLAAARAIAEAENRSLGSVISELARRALIPEQRTTGNFPTFDVPPDAPAITPDMVDRALDE</sequence>
<evidence type="ECO:0000313" key="3">
    <source>
        <dbReference type="Proteomes" id="UP001499967"/>
    </source>
</evidence>
<protein>
    <submittedName>
        <fullName evidence="2">Antitoxin</fullName>
    </submittedName>
</protein>
<keyword evidence="3" id="KW-1185">Reference proteome</keyword>
<name>A0ABP3YRR4_9PSEU</name>
<dbReference type="RefSeq" id="WP_343945369.1">
    <property type="nucleotide sequence ID" value="NZ_BAAAHP010000207.1"/>
</dbReference>
<gene>
    <name evidence="2" type="ORF">GCM10009559_63320</name>
</gene>
<feature type="region of interest" description="Disordered" evidence="1">
    <location>
        <begin position="45"/>
        <end position="71"/>
    </location>
</feature>
<dbReference type="Proteomes" id="UP001499967">
    <property type="component" value="Unassembled WGS sequence"/>
</dbReference>